<name>A0ABN2QZ30_9ACTN</name>
<evidence type="ECO:0008006" key="7">
    <source>
        <dbReference type="Google" id="ProtNLM"/>
    </source>
</evidence>
<feature type="signal peptide" evidence="4">
    <location>
        <begin position="1"/>
        <end position="24"/>
    </location>
</feature>
<evidence type="ECO:0000256" key="1">
    <source>
        <dbReference type="ARBA" id="ARBA00004196"/>
    </source>
</evidence>
<protein>
    <recommendedName>
        <fullName evidence="7">LppX_LprAFG lipoprotein</fullName>
    </recommendedName>
</protein>
<dbReference type="InterPro" id="IPR029046">
    <property type="entry name" value="LolA/LolB/LppX"/>
</dbReference>
<gene>
    <name evidence="5" type="ORF">GCM10009798_20270</name>
</gene>
<proteinExistence type="inferred from homology"/>
<keyword evidence="4" id="KW-0732">Signal</keyword>
<dbReference type="PROSITE" id="PS51257">
    <property type="entry name" value="PROKAR_LIPOPROTEIN"/>
    <property type="match status" value="1"/>
</dbReference>
<comment type="similarity">
    <text evidence="2">Belongs to the LppX/LprAFG lipoprotein family.</text>
</comment>
<dbReference type="InterPro" id="IPR009830">
    <property type="entry name" value="LppX/LprAFG"/>
</dbReference>
<evidence type="ECO:0000256" key="2">
    <source>
        <dbReference type="ARBA" id="ARBA00009194"/>
    </source>
</evidence>
<comment type="subcellular location">
    <subcellularLocation>
        <location evidence="1">Cell envelope</location>
    </subcellularLocation>
</comment>
<keyword evidence="3" id="KW-1003">Cell membrane</keyword>
<dbReference type="Pfam" id="PF07161">
    <property type="entry name" value="LppX_LprAFG"/>
    <property type="match status" value="1"/>
</dbReference>
<evidence type="ECO:0000256" key="3">
    <source>
        <dbReference type="ARBA" id="ARBA00022475"/>
    </source>
</evidence>
<dbReference type="SUPFAM" id="SSF89392">
    <property type="entry name" value="Prokaryotic lipoproteins and lipoprotein localization factors"/>
    <property type="match status" value="1"/>
</dbReference>
<evidence type="ECO:0000256" key="4">
    <source>
        <dbReference type="SAM" id="SignalP"/>
    </source>
</evidence>
<keyword evidence="6" id="KW-1185">Reference proteome</keyword>
<organism evidence="5 6">
    <name type="scientific">Nocardioides panacihumi</name>
    <dbReference type="NCBI Taxonomy" id="400774"/>
    <lineage>
        <taxon>Bacteria</taxon>
        <taxon>Bacillati</taxon>
        <taxon>Actinomycetota</taxon>
        <taxon>Actinomycetes</taxon>
        <taxon>Propionibacteriales</taxon>
        <taxon>Nocardioidaceae</taxon>
        <taxon>Nocardioides</taxon>
    </lineage>
</organism>
<feature type="chain" id="PRO_5046848019" description="LppX_LprAFG lipoprotein" evidence="4">
    <location>
        <begin position="25"/>
        <end position="233"/>
    </location>
</feature>
<dbReference type="Gene3D" id="2.50.20.20">
    <property type="match status" value="1"/>
</dbReference>
<keyword evidence="3" id="KW-0472">Membrane</keyword>
<reference evidence="5 6" key="1">
    <citation type="journal article" date="2019" name="Int. J. Syst. Evol. Microbiol.">
        <title>The Global Catalogue of Microorganisms (GCM) 10K type strain sequencing project: providing services to taxonomists for standard genome sequencing and annotation.</title>
        <authorList>
            <consortium name="The Broad Institute Genomics Platform"/>
            <consortium name="The Broad Institute Genome Sequencing Center for Infectious Disease"/>
            <person name="Wu L."/>
            <person name="Ma J."/>
        </authorList>
    </citation>
    <scope>NUCLEOTIDE SEQUENCE [LARGE SCALE GENOMIC DNA]</scope>
    <source>
        <strain evidence="5 6">JCM 15309</strain>
    </source>
</reference>
<comment type="caution">
    <text evidence="5">The sequence shown here is derived from an EMBL/GenBank/DDBJ whole genome shotgun (WGS) entry which is preliminary data.</text>
</comment>
<dbReference type="Proteomes" id="UP001500571">
    <property type="component" value="Unassembled WGS sequence"/>
</dbReference>
<evidence type="ECO:0000313" key="6">
    <source>
        <dbReference type="Proteomes" id="UP001500571"/>
    </source>
</evidence>
<accession>A0ABN2QZ30</accession>
<evidence type="ECO:0000313" key="5">
    <source>
        <dbReference type="EMBL" id="GAA1960553.1"/>
    </source>
</evidence>
<dbReference type="CDD" id="cd16334">
    <property type="entry name" value="LppX-like"/>
    <property type="match status" value="1"/>
</dbReference>
<sequence length="233" mass="24004">MSAMRRTVLAAAAAALLLTGCTGNNDSKKKAEETPEQVLAAAKKTLDETSGVHFTLDSKNVDAATNGLLSAEGVLTHAPAFDGKIVVQLAGLKPEVPVVAVDGKVYAQLPLTTGWQPIDPGDYGAPDPAGLMSPDTGLSSMLTATTDVKKGDSVRGGVGNKEVLTSYEGTLPASSAKVILPSVSGDVDATYTVTADDELRQAVLTGDFYGNGKTETYTVTVDAYGTEKDIKAP</sequence>
<dbReference type="EMBL" id="BAAAPB010000002">
    <property type="protein sequence ID" value="GAA1960553.1"/>
    <property type="molecule type" value="Genomic_DNA"/>
</dbReference>